<dbReference type="GO" id="GO:0016020">
    <property type="term" value="C:membrane"/>
    <property type="evidence" value="ECO:0007669"/>
    <property type="project" value="UniProtKB-SubCell"/>
</dbReference>
<proteinExistence type="predicted"/>
<dbReference type="Proteomes" id="UP000663829">
    <property type="component" value="Unassembled WGS sequence"/>
</dbReference>
<dbReference type="AlphaFoldDB" id="A0A815WJB2"/>
<evidence type="ECO:0000259" key="6">
    <source>
        <dbReference type="PROSITE" id="PS50262"/>
    </source>
</evidence>
<dbReference type="PROSITE" id="PS50262">
    <property type="entry name" value="G_PROTEIN_RECEP_F1_2"/>
    <property type="match status" value="1"/>
</dbReference>
<dbReference type="OrthoDB" id="10011262at2759"/>
<keyword evidence="3 5" id="KW-1133">Transmembrane helix</keyword>
<dbReference type="Pfam" id="PF10324">
    <property type="entry name" value="7TM_GPCR_Srw"/>
    <property type="match status" value="1"/>
</dbReference>
<organism evidence="8 11">
    <name type="scientific">Didymodactylos carnosus</name>
    <dbReference type="NCBI Taxonomy" id="1234261"/>
    <lineage>
        <taxon>Eukaryota</taxon>
        <taxon>Metazoa</taxon>
        <taxon>Spiralia</taxon>
        <taxon>Gnathifera</taxon>
        <taxon>Rotifera</taxon>
        <taxon>Eurotatoria</taxon>
        <taxon>Bdelloidea</taxon>
        <taxon>Philodinida</taxon>
        <taxon>Philodinidae</taxon>
        <taxon>Didymodactylos</taxon>
    </lineage>
</organism>
<feature type="transmembrane region" description="Helical" evidence="5">
    <location>
        <begin position="192"/>
        <end position="219"/>
    </location>
</feature>
<evidence type="ECO:0000256" key="1">
    <source>
        <dbReference type="ARBA" id="ARBA00004370"/>
    </source>
</evidence>
<keyword evidence="4 5" id="KW-0472">Membrane</keyword>
<evidence type="ECO:0000256" key="5">
    <source>
        <dbReference type="SAM" id="Phobius"/>
    </source>
</evidence>
<dbReference type="EMBL" id="CAJOBC010092159">
    <property type="protein sequence ID" value="CAF4407052.1"/>
    <property type="molecule type" value="Genomic_DNA"/>
</dbReference>
<dbReference type="EMBL" id="CAJOBA010055000">
    <property type="protein sequence ID" value="CAF4279574.1"/>
    <property type="molecule type" value="Genomic_DNA"/>
</dbReference>
<dbReference type="SUPFAM" id="SSF81321">
    <property type="entry name" value="Family A G protein-coupled receptor-like"/>
    <property type="match status" value="1"/>
</dbReference>
<feature type="transmembrane region" description="Helical" evidence="5">
    <location>
        <begin position="98"/>
        <end position="123"/>
    </location>
</feature>
<evidence type="ECO:0000256" key="3">
    <source>
        <dbReference type="ARBA" id="ARBA00022989"/>
    </source>
</evidence>
<dbReference type="InterPro" id="IPR017452">
    <property type="entry name" value="GPCR_Rhodpsn_7TM"/>
</dbReference>
<dbReference type="EMBL" id="CAJNOK010033038">
    <property type="protein sequence ID" value="CAF1490296.1"/>
    <property type="molecule type" value="Genomic_DNA"/>
</dbReference>
<dbReference type="CDD" id="cd14978">
    <property type="entry name" value="7tmA_FMRFamide_R-like"/>
    <property type="match status" value="1"/>
</dbReference>
<keyword evidence="2 5" id="KW-0812">Transmembrane</keyword>
<gene>
    <name evidence="8" type="ORF">GPM918_LOCUS38915</name>
    <name evidence="7" type="ORF">OVA965_LOCUS36463</name>
    <name evidence="10" type="ORF">SRO942_LOCUS39779</name>
    <name evidence="9" type="ORF">TMI583_LOCUS37475</name>
</gene>
<name>A0A815WJB2_9BILA</name>
<feature type="transmembrane region" description="Helical" evidence="5">
    <location>
        <begin position="143"/>
        <end position="166"/>
    </location>
</feature>
<evidence type="ECO:0000256" key="4">
    <source>
        <dbReference type="ARBA" id="ARBA00023136"/>
    </source>
</evidence>
<dbReference type="Proteomes" id="UP000682733">
    <property type="component" value="Unassembled WGS sequence"/>
</dbReference>
<evidence type="ECO:0000313" key="7">
    <source>
        <dbReference type="EMBL" id="CAF1490296.1"/>
    </source>
</evidence>
<keyword evidence="11" id="KW-1185">Reference proteome</keyword>
<evidence type="ECO:0000256" key="2">
    <source>
        <dbReference type="ARBA" id="ARBA00022692"/>
    </source>
</evidence>
<feature type="transmembrane region" description="Helical" evidence="5">
    <location>
        <begin position="52"/>
        <end position="78"/>
    </location>
</feature>
<dbReference type="Gene3D" id="1.20.1070.10">
    <property type="entry name" value="Rhodopsin 7-helix transmembrane proteins"/>
    <property type="match status" value="1"/>
</dbReference>
<evidence type="ECO:0000313" key="9">
    <source>
        <dbReference type="EMBL" id="CAF4279574.1"/>
    </source>
</evidence>
<dbReference type="InterPro" id="IPR052954">
    <property type="entry name" value="GPCR-Ligand_Int"/>
</dbReference>
<feature type="transmembrane region" description="Helical" evidence="5">
    <location>
        <begin position="249"/>
        <end position="274"/>
    </location>
</feature>
<evidence type="ECO:0000313" key="10">
    <source>
        <dbReference type="EMBL" id="CAF4407052.1"/>
    </source>
</evidence>
<feature type="transmembrane region" description="Helical" evidence="5">
    <location>
        <begin position="13"/>
        <end position="40"/>
    </location>
</feature>
<dbReference type="GO" id="GO:0008528">
    <property type="term" value="F:G protein-coupled peptide receptor activity"/>
    <property type="evidence" value="ECO:0007669"/>
    <property type="project" value="InterPro"/>
</dbReference>
<dbReference type="PANTHER" id="PTHR46641">
    <property type="entry name" value="FMRFAMIDE RECEPTOR-RELATED"/>
    <property type="match status" value="1"/>
</dbReference>
<feature type="domain" description="G-protein coupled receptors family 1 profile" evidence="6">
    <location>
        <begin position="32"/>
        <end position="311"/>
    </location>
</feature>
<accession>A0A815WJB2</accession>
<comment type="caution">
    <text evidence="8">The sequence shown here is derived from an EMBL/GenBank/DDBJ whole genome shotgun (WGS) entry which is preliminary data.</text>
</comment>
<comment type="subcellular location">
    <subcellularLocation>
        <location evidence="1">Membrane</location>
    </subcellularLocation>
</comment>
<dbReference type="InterPro" id="IPR019427">
    <property type="entry name" value="7TM_GPCR_serpentine_rcpt_Srw"/>
</dbReference>
<evidence type="ECO:0000313" key="11">
    <source>
        <dbReference type="Proteomes" id="UP000663829"/>
    </source>
</evidence>
<dbReference type="EMBL" id="CAJNOQ010026482">
    <property type="protein sequence ID" value="CAF1546079.1"/>
    <property type="molecule type" value="Genomic_DNA"/>
</dbReference>
<protein>
    <recommendedName>
        <fullName evidence="6">G-protein coupled receptors family 1 profile domain-containing protein</fullName>
    </recommendedName>
</protein>
<sequence>PTSCAEINFKSPFAYWTLGVVSVILTILADAGNLINLFVLTRRHMRSTMTTLLVTLAYADLVPPTVVSVNNILFYHFLPKMETSSTFLTSHNVSKHLFNSFANIFTTFSNWMIVLITTFRLIVVKKPLLAKNYCNRRTARYAIILIFILSFFVNLPLFLFTSIQLYCTNDGIKYYGLQRSSILMTNFFLRSYYPLMVSISLLIPWLICFFIWLFLIRALKAAQKQLQKKNIKTTFSNDRKQDTFFRITLMIVCVLSVYMVCRSAHLVEVIHILFQSYFPVSQLYFTVIRVKILCISNIMLTINHGANFYIYSINPKFRLTLKLYLVYYFRRCRIKRRRAFTYFNLRRKKTNDSLDGLSIQNDPYMNRCTMLSPNYCYASSLRSPNNYLKQLQEISQNHSSEKSYVWHDIEKKLKNSQKRRNRR</sequence>
<dbReference type="Proteomes" id="UP000681722">
    <property type="component" value="Unassembled WGS sequence"/>
</dbReference>
<dbReference type="PANTHER" id="PTHR46641:SF2">
    <property type="entry name" value="FMRFAMIDE RECEPTOR"/>
    <property type="match status" value="1"/>
</dbReference>
<evidence type="ECO:0000313" key="8">
    <source>
        <dbReference type="EMBL" id="CAF1546079.1"/>
    </source>
</evidence>
<reference evidence="8" key="1">
    <citation type="submission" date="2021-02" db="EMBL/GenBank/DDBJ databases">
        <authorList>
            <person name="Nowell W R."/>
        </authorList>
    </citation>
    <scope>NUCLEOTIDE SEQUENCE</scope>
</reference>
<feature type="non-terminal residue" evidence="8">
    <location>
        <position position="1"/>
    </location>
</feature>
<dbReference type="Proteomes" id="UP000677228">
    <property type="component" value="Unassembled WGS sequence"/>
</dbReference>